<dbReference type="Gene3D" id="1.10.260.40">
    <property type="entry name" value="lambda repressor-like DNA-binding domains"/>
    <property type="match status" value="1"/>
</dbReference>
<evidence type="ECO:0000259" key="1">
    <source>
        <dbReference type="Pfam" id="PF13744"/>
    </source>
</evidence>
<dbReference type="Proteomes" id="UP000000739">
    <property type="component" value="Chromosome"/>
</dbReference>
<reference evidence="2 3" key="1">
    <citation type="journal article" date="2012" name="Environ. Microbiol.">
        <title>The genome sequence of Desulfatibacillum alkenivorans AK-01: a blueprint for anaerobic alkane oxidation.</title>
        <authorList>
            <person name="Callaghan A.V."/>
            <person name="Morris B.E."/>
            <person name="Pereira I.A."/>
            <person name="McInerney M.J."/>
            <person name="Austin R.N."/>
            <person name="Groves J.T."/>
            <person name="Kukor J.J."/>
            <person name="Suflita J.M."/>
            <person name="Young L.Y."/>
            <person name="Zylstra G.J."/>
            <person name="Wawrik B."/>
        </authorList>
    </citation>
    <scope>NUCLEOTIDE SEQUENCE [LARGE SCALE GENOMIC DNA]</scope>
    <source>
        <strain evidence="2 3">AK-01</strain>
    </source>
</reference>
<protein>
    <recommendedName>
        <fullName evidence="1">HigA2-like helix-turn-helix domain-containing protein</fullName>
    </recommendedName>
</protein>
<feature type="domain" description="HigA2-like helix-turn-helix" evidence="1">
    <location>
        <begin position="16"/>
        <end position="94"/>
    </location>
</feature>
<dbReference type="EMBL" id="CP001322">
    <property type="protein sequence ID" value="ACL05120.1"/>
    <property type="molecule type" value="Genomic_DNA"/>
</dbReference>
<gene>
    <name evidence="2" type="ordered locus">Dalk_3432</name>
</gene>
<accession>B8FLH4</accession>
<dbReference type="GO" id="GO:0003677">
    <property type="term" value="F:DNA binding"/>
    <property type="evidence" value="ECO:0007669"/>
    <property type="project" value="InterPro"/>
</dbReference>
<dbReference type="InterPro" id="IPR039554">
    <property type="entry name" value="HigA2-like_HTH"/>
</dbReference>
<evidence type="ECO:0000313" key="3">
    <source>
        <dbReference type="Proteomes" id="UP000000739"/>
    </source>
</evidence>
<organism evidence="2 3">
    <name type="scientific">Desulfatibacillum aliphaticivorans</name>
    <dbReference type="NCBI Taxonomy" id="218208"/>
    <lineage>
        <taxon>Bacteria</taxon>
        <taxon>Pseudomonadati</taxon>
        <taxon>Thermodesulfobacteriota</taxon>
        <taxon>Desulfobacteria</taxon>
        <taxon>Desulfobacterales</taxon>
        <taxon>Desulfatibacillaceae</taxon>
        <taxon>Desulfatibacillum</taxon>
    </lineage>
</organism>
<dbReference type="HOGENOM" id="CLU_163934_0_0_7"/>
<dbReference type="eggNOG" id="COG5606">
    <property type="taxonomic scope" value="Bacteria"/>
</dbReference>
<dbReference type="KEGG" id="dal:Dalk_3432"/>
<proteinExistence type="predicted"/>
<sequence>MDEKTNIEYEESSGNVFADLGLDNPEELAARVRLGFYIAETIKGMNLKQREIGKMLNMAQPDVSHLMNGHFDRFTVDKMCDMLTRLGKTLTLRIGNKTDQQYQDVTLSP</sequence>
<dbReference type="RefSeq" id="WP_015948177.1">
    <property type="nucleotide sequence ID" value="NC_011768.1"/>
</dbReference>
<evidence type="ECO:0000313" key="2">
    <source>
        <dbReference type="EMBL" id="ACL05120.1"/>
    </source>
</evidence>
<dbReference type="InterPro" id="IPR010982">
    <property type="entry name" value="Lambda_DNA-bd_dom_sf"/>
</dbReference>
<name>B8FLH4_DESAL</name>
<keyword evidence="3" id="KW-1185">Reference proteome</keyword>
<dbReference type="AlphaFoldDB" id="B8FLH4"/>
<dbReference type="SUPFAM" id="SSF47413">
    <property type="entry name" value="lambda repressor-like DNA-binding domains"/>
    <property type="match status" value="1"/>
</dbReference>
<dbReference type="Pfam" id="PF13744">
    <property type="entry name" value="HTH_37"/>
    <property type="match status" value="1"/>
</dbReference>